<organism evidence="1 2">
    <name type="scientific">Luteolibacter luteus</name>
    <dbReference type="NCBI Taxonomy" id="2728835"/>
    <lineage>
        <taxon>Bacteria</taxon>
        <taxon>Pseudomonadati</taxon>
        <taxon>Verrucomicrobiota</taxon>
        <taxon>Verrucomicrobiia</taxon>
        <taxon>Verrucomicrobiales</taxon>
        <taxon>Verrucomicrobiaceae</taxon>
        <taxon>Luteolibacter</taxon>
    </lineage>
</organism>
<dbReference type="KEGG" id="luo:HHL09_21045"/>
<keyword evidence="2" id="KW-1185">Reference proteome</keyword>
<dbReference type="EMBL" id="CP051774">
    <property type="protein sequence ID" value="QJE98166.1"/>
    <property type="molecule type" value="Genomic_DNA"/>
</dbReference>
<accession>A0A858RLD4</accession>
<dbReference type="AlphaFoldDB" id="A0A858RLD4"/>
<protein>
    <submittedName>
        <fullName evidence="1">Uncharacterized protein</fullName>
    </submittedName>
</protein>
<dbReference type="Proteomes" id="UP000501812">
    <property type="component" value="Chromosome"/>
</dbReference>
<dbReference type="RefSeq" id="WP_169456625.1">
    <property type="nucleotide sequence ID" value="NZ_CP051774.1"/>
</dbReference>
<gene>
    <name evidence="1" type="ORF">HHL09_21045</name>
</gene>
<reference evidence="1 2" key="1">
    <citation type="submission" date="2020-04" db="EMBL/GenBank/DDBJ databases">
        <title>Luteolibacter sp. G-1-1-1 isolated from soil.</title>
        <authorList>
            <person name="Dahal R.H."/>
        </authorList>
    </citation>
    <scope>NUCLEOTIDE SEQUENCE [LARGE SCALE GENOMIC DNA]</scope>
    <source>
        <strain evidence="1 2">G-1-1-1</strain>
    </source>
</reference>
<sequence length="96" mass="10485">MPSADQTDDTLDPVSNTVQITSRQLDRGDCRIGDWVKGSDIPEWTDEGGPRRFTPGSVVISPEAGVIGGIVPAGHPVQWVFEPGELDGELVWRREE</sequence>
<name>A0A858RLD4_9BACT</name>
<proteinExistence type="predicted"/>
<evidence type="ECO:0000313" key="2">
    <source>
        <dbReference type="Proteomes" id="UP000501812"/>
    </source>
</evidence>
<evidence type="ECO:0000313" key="1">
    <source>
        <dbReference type="EMBL" id="QJE98166.1"/>
    </source>
</evidence>